<dbReference type="PANTHER" id="PTHR37293">
    <property type="entry name" value="PHAGE REPLICATION PROTEIN-RELATED"/>
    <property type="match status" value="1"/>
</dbReference>
<feature type="domain" description="DnaB/C C-terminal" evidence="3">
    <location>
        <begin position="264"/>
        <end position="325"/>
    </location>
</feature>
<dbReference type="EMBL" id="JBBNIN010000001">
    <property type="protein sequence ID" value="MEQ2709790.1"/>
    <property type="molecule type" value="Genomic_DNA"/>
</dbReference>
<evidence type="ECO:0000313" key="4">
    <source>
        <dbReference type="EMBL" id="MEQ2709790.1"/>
    </source>
</evidence>
<reference evidence="4 5" key="1">
    <citation type="submission" date="2024-04" db="EMBL/GenBank/DDBJ databases">
        <title>Human intestinal bacterial collection.</title>
        <authorList>
            <person name="Pauvert C."/>
            <person name="Hitch T.C.A."/>
            <person name="Clavel T."/>
        </authorList>
    </citation>
    <scope>NUCLEOTIDE SEQUENCE [LARGE SCALE GENOMIC DNA]</scope>
    <source>
        <strain evidence="4 5">CLA-AA-H249</strain>
    </source>
</reference>
<dbReference type="NCBIfam" id="TIGR01446">
    <property type="entry name" value="DnaD_dom"/>
    <property type="match status" value="2"/>
</dbReference>
<evidence type="ECO:0000256" key="1">
    <source>
        <dbReference type="ARBA" id="ARBA00093462"/>
    </source>
</evidence>
<protein>
    <submittedName>
        <fullName evidence="4">DnaD domain protein</fullName>
    </submittedName>
</protein>
<dbReference type="Proteomes" id="UP001482154">
    <property type="component" value="Unassembled WGS sequence"/>
</dbReference>
<name>A0ABV1IS54_9FIRM</name>
<accession>A0ABV1IS54</accession>
<dbReference type="Gene3D" id="1.10.10.630">
    <property type="entry name" value="DnaD domain-like"/>
    <property type="match status" value="2"/>
</dbReference>
<feature type="region of interest" description="Disordered" evidence="2">
    <location>
        <begin position="101"/>
        <end position="129"/>
    </location>
</feature>
<evidence type="ECO:0000259" key="3">
    <source>
        <dbReference type="Pfam" id="PF07261"/>
    </source>
</evidence>
<dbReference type="PIRSF" id="PIRSF033722">
    <property type="entry name" value="DnaD_CA_C3587_prd"/>
    <property type="match status" value="1"/>
</dbReference>
<dbReference type="InterPro" id="IPR006343">
    <property type="entry name" value="DnaB/C_C"/>
</dbReference>
<dbReference type="SUPFAM" id="SSF158499">
    <property type="entry name" value="DnaD domain-like"/>
    <property type="match status" value="2"/>
</dbReference>
<dbReference type="InterPro" id="IPR034829">
    <property type="entry name" value="DnaD-like_sf"/>
</dbReference>
<gene>
    <name evidence="4" type="ORF">AAAU51_01135</name>
</gene>
<proteinExistence type="inferred from homology"/>
<keyword evidence="5" id="KW-1185">Reference proteome</keyword>
<dbReference type="InterPro" id="IPR017019">
    <property type="entry name" value="DNA_replication_prd_bac"/>
</dbReference>
<sequence>MNYIKVTTTYPTGGTLLPNAFVDNYMIRANGEYIKVYIYLLRMVSDGANFSIPCLADVLELTERDVTRALKYWEKESLLRMELKDGEISFIELLPVSGNPHSPEQISNAQTAQPDSQAQSITASSTVSSQTEQFTAKKQASIGAEAIPAMKTLSPAELQRKSEDERFSYLLYVCEMFLGKPLTCTDMNTLLYMIEDLKMSCELVEYLVEHCVSNGKKSFRYMQSVAINWYEANIQTPDEAKAYSKNFRKEYYSIMRAFGLNQNPAPVQEEYMKRWLETDGFDLPLIIEACNRTINAINKPSFPYADTILKHWKDNHIVTLEDAKNFHVQQKAPKTFANNNNQNTMHNFTQRDYDFDALEQQLLQKQFANELMEN</sequence>
<comment type="similarity">
    <text evidence="1">Belongs to the DnaB/DnaD family.</text>
</comment>
<feature type="domain" description="DnaB/C C-terminal" evidence="3">
    <location>
        <begin position="174"/>
        <end position="243"/>
    </location>
</feature>
<comment type="caution">
    <text evidence="4">The sequence shown here is derived from an EMBL/GenBank/DDBJ whole genome shotgun (WGS) entry which is preliminary data.</text>
</comment>
<dbReference type="InterPro" id="IPR053162">
    <property type="entry name" value="DnaD"/>
</dbReference>
<organism evidence="4 5">
    <name type="scientific">Anaerostipes amylophilus</name>
    <dbReference type="NCBI Taxonomy" id="2981779"/>
    <lineage>
        <taxon>Bacteria</taxon>
        <taxon>Bacillati</taxon>
        <taxon>Bacillota</taxon>
        <taxon>Clostridia</taxon>
        <taxon>Lachnospirales</taxon>
        <taxon>Lachnospiraceae</taxon>
        <taxon>Anaerostipes</taxon>
    </lineage>
</organism>
<evidence type="ECO:0000313" key="5">
    <source>
        <dbReference type="Proteomes" id="UP001482154"/>
    </source>
</evidence>
<dbReference type="PANTHER" id="PTHR37293:SF5">
    <property type="entry name" value="DNA REPLICATION PROTEIN"/>
    <property type="match status" value="1"/>
</dbReference>
<dbReference type="Pfam" id="PF07261">
    <property type="entry name" value="DnaB_2"/>
    <property type="match status" value="2"/>
</dbReference>
<evidence type="ECO:0000256" key="2">
    <source>
        <dbReference type="SAM" id="MobiDB-lite"/>
    </source>
</evidence>
<dbReference type="RefSeq" id="WP_055197787.1">
    <property type="nucleotide sequence ID" value="NZ_JAOQJG010000005.1"/>
</dbReference>